<dbReference type="EC" id="3.2.1.-" evidence="9"/>
<dbReference type="GO" id="GO:0005783">
    <property type="term" value="C:endoplasmic reticulum"/>
    <property type="evidence" value="ECO:0007669"/>
    <property type="project" value="TreeGrafter"/>
</dbReference>
<protein>
    <recommendedName>
        <fullName evidence="9">alpha-1,2-Mannosidase</fullName>
        <ecNumber evidence="9">3.2.1.-</ecNumber>
    </recommendedName>
</protein>
<organism evidence="12">
    <name type="scientific">Leptosphaeria maculans (strain JN3 / isolate v23.1.3 / race Av1-4-5-6-7-8)</name>
    <name type="common">Blackleg fungus</name>
    <name type="synonym">Phoma lingam</name>
    <dbReference type="NCBI Taxonomy" id="985895"/>
    <lineage>
        <taxon>Eukaryota</taxon>
        <taxon>Fungi</taxon>
        <taxon>Dikarya</taxon>
        <taxon>Ascomycota</taxon>
        <taxon>Pezizomycotina</taxon>
        <taxon>Dothideomycetes</taxon>
        <taxon>Pleosporomycetidae</taxon>
        <taxon>Pleosporales</taxon>
        <taxon>Pleosporineae</taxon>
        <taxon>Leptosphaeriaceae</taxon>
        <taxon>Plenodomus</taxon>
        <taxon>Plenodomus lingam/Leptosphaeria maculans species complex</taxon>
    </lineage>
</organism>
<comment type="cofactor">
    <cofactor evidence="1 7">
        <name>Ca(2+)</name>
        <dbReference type="ChEBI" id="CHEBI:29108"/>
    </cofactor>
</comment>
<feature type="disulfide bond" evidence="8">
    <location>
        <begin position="603"/>
        <end position="632"/>
    </location>
</feature>
<comment type="pathway">
    <text evidence="2">Protein modification; protein glycosylation.</text>
</comment>
<dbReference type="InterPro" id="IPR001382">
    <property type="entry name" value="Glyco_hydro_47"/>
</dbReference>
<feature type="compositionally biased region" description="Basic and acidic residues" evidence="10">
    <location>
        <begin position="47"/>
        <end position="58"/>
    </location>
</feature>
<dbReference type="STRING" id="985895.E5A476"/>
<evidence type="ECO:0000256" key="9">
    <source>
        <dbReference type="RuleBase" id="RU361193"/>
    </source>
</evidence>
<dbReference type="GO" id="GO:0005975">
    <property type="term" value="P:carbohydrate metabolic process"/>
    <property type="evidence" value="ECO:0007669"/>
    <property type="project" value="InterPro"/>
</dbReference>
<dbReference type="Proteomes" id="UP000002668">
    <property type="component" value="Genome"/>
</dbReference>
<feature type="active site" evidence="6">
    <location>
        <position position="528"/>
    </location>
</feature>
<dbReference type="HOGENOM" id="CLU_003818_1_0_1"/>
<feature type="compositionally biased region" description="Low complexity" evidence="10">
    <location>
        <begin position="90"/>
        <end position="114"/>
    </location>
</feature>
<comment type="similarity">
    <text evidence="3 9">Belongs to the glycosyl hydrolase 47 family.</text>
</comment>
<dbReference type="GO" id="GO:0016020">
    <property type="term" value="C:membrane"/>
    <property type="evidence" value="ECO:0007669"/>
    <property type="project" value="InterPro"/>
</dbReference>
<keyword evidence="5 8" id="KW-1015">Disulfide bond</keyword>
<gene>
    <name evidence="11" type="ORF">LEMA_P098300.1</name>
</gene>
<dbReference type="PANTHER" id="PTHR11742:SF103">
    <property type="entry name" value="ENDOPLASMIC RETICULUM MANNOSIDASE MNL2-RELATED"/>
    <property type="match status" value="1"/>
</dbReference>
<feature type="active site" description="Proton donor" evidence="6">
    <location>
        <position position="646"/>
    </location>
</feature>
<dbReference type="GeneID" id="13286735"/>
<proteinExistence type="inferred from homology"/>
<evidence type="ECO:0000256" key="8">
    <source>
        <dbReference type="PIRSR" id="PIRSR601382-3"/>
    </source>
</evidence>
<dbReference type="SUPFAM" id="SSF48225">
    <property type="entry name" value="Seven-hairpin glycosidases"/>
    <property type="match status" value="1"/>
</dbReference>
<evidence type="ECO:0000256" key="1">
    <source>
        <dbReference type="ARBA" id="ARBA00001913"/>
    </source>
</evidence>
<evidence type="ECO:0000256" key="6">
    <source>
        <dbReference type="PIRSR" id="PIRSR601382-1"/>
    </source>
</evidence>
<evidence type="ECO:0000313" key="12">
    <source>
        <dbReference type="Proteomes" id="UP000002668"/>
    </source>
</evidence>
<evidence type="ECO:0000313" key="11">
    <source>
        <dbReference type="EMBL" id="CBX98421.1"/>
    </source>
</evidence>
<dbReference type="InterPro" id="IPR050749">
    <property type="entry name" value="Glycosyl_Hydrolase_47"/>
</dbReference>
<dbReference type="GO" id="GO:0036503">
    <property type="term" value="P:ERAD pathway"/>
    <property type="evidence" value="ECO:0007669"/>
    <property type="project" value="UniProtKB-ARBA"/>
</dbReference>
<feature type="region of interest" description="Disordered" evidence="10">
    <location>
        <begin position="78"/>
        <end position="149"/>
    </location>
</feature>
<dbReference type="eggNOG" id="KOG2204">
    <property type="taxonomic scope" value="Eukaryota"/>
</dbReference>
<dbReference type="AlphaFoldDB" id="E5A476"/>
<keyword evidence="7" id="KW-0479">Metal-binding</keyword>
<feature type="active site" description="Proton donor" evidence="6">
    <location>
        <position position="283"/>
    </location>
</feature>
<dbReference type="UniPathway" id="UPA00378"/>
<dbReference type="VEuPathDB" id="FungiDB:LEMA_P098300.1"/>
<dbReference type="InterPro" id="IPR012341">
    <property type="entry name" value="6hp_glycosidase-like_sf"/>
</dbReference>
<dbReference type="InParanoid" id="E5A476"/>
<evidence type="ECO:0000256" key="4">
    <source>
        <dbReference type="ARBA" id="ARBA00022801"/>
    </source>
</evidence>
<feature type="binding site" evidence="7">
    <location>
        <position position="901"/>
    </location>
    <ligand>
        <name>Ca(2+)</name>
        <dbReference type="ChEBI" id="CHEBI:29108"/>
    </ligand>
</feature>
<evidence type="ECO:0000256" key="3">
    <source>
        <dbReference type="ARBA" id="ARBA00007658"/>
    </source>
</evidence>
<keyword evidence="4 9" id="KW-0378">Hydrolase</keyword>
<dbReference type="CAZy" id="GH47">
    <property type="family name" value="Glycoside Hydrolase Family 47"/>
</dbReference>
<accession>E5A476</accession>
<feature type="active site" evidence="6">
    <location>
        <position position="815"/>
    </location>
</feature>
<feature type="region of interest" description="Disordered" evidence="10">
    <location>
        <begin position="418"/>
        <end position="486"/>
    </location>
</feature>
<dbReference type="InterPro" id="IPR036026">
    <property type="entry name" value="Seven-hairpin_glycosidases"/>
</dbReference>
<sequence length="910" mass="101498">MLRLRRYRVFLLFAFIAVVAFYKFRASGAAWREAASSAAGGPGFRGSEQKKAELDSKPRPALAHETQSLRLDVPAATQPSVLQTPPPVKALPSLPSSSSSSSSELASITSAATSGEEKPNVPSQIRPQRYGDPIDGVVPDDKSSSSTGIPPIHWSKLAEHFPVPSESLIRLPTGKPKPIPKIQFAFKPENAAEKQDRLAKLDVIKSVAKKSWDGYKEFAWLHDELRPMTGTFRDPFAEWGATLVDSLDTLWIMGLKEDFEEAVKAVDQIDFTTSTRADIPMFETTIRYLGGLVGAYDISGKKYKTLLDKAVELAEILIGAFDTPNRMPLLYYYWRPAFASQTHRAASNAVLAEIGSLSMEFTRLAQFTGEDKYYDAIARITDNLEEFQMKTKLPGMWPTTLDISGCSKLPVDNMLQTPLTPPMGLNDNEAADASPKVPEKLSPNGRKYVPLNLPDSVVLTSDDKPADNVRSGGSLAKRQLDDDDDDLVDTDGIDSAAAAKSTPQCIPQGFQSPNGYSREKYTLGGESDSTYEYLPKQYLLLGGLVEKYRTMYTASADVFKKHLIYRPMLPDETDILFSGQMSMSSDEESKAGELTAENAHLTCFAGGMIGMGAKIFERPEDLEIAKKLTEGCIWSYDMTASGIMPEAFNVMACEDAKHCPWNQTAYWERLDPYYEARESKYQSQLQDYKERFASATAQYDAELAAITAPPKPSRAAAVDAHSTTRTIWADTLDRRQLPHLVDDAESEEGERPPTKVQPKLDSPAKPSVTMPQFPVLFSPYPAVSHKEYVMSRIQEERLPPGVTEIKSRSYILRPEAIESVFYMYRITGSSHWREAGWRMFKAIDQHTSTTYGNSAIDDVTKLHPAINDEMESFWLAETLKYFYLLFEDEDVVNLDEWVLNTEAHPFRRPS</sequence>
<dbReference type="OrthoDB" id="8118055at2759"/>
<evidence type="ECO:0000256" key="5">
    <source>
        <dbReference type="ARBA" id="ARBA00023157"/>
    </source>
</evidence>
<evidence type="ECO:0000256" key="7">
    <source>
        <dbReference type="PIRSR" id="PIRSR601382-2"/>
    </source>
</evidence>
<dbReference type="FunCoup" id="E5A476">
    <property type="interactions" value="82"/>
</dbReference>
<dbReference type="RefSeq" id="XP_003841900.1">
    <property type="nucleotide sequence ID" value="XM_003841852.1"/>
</dbReference>
<keyword evidence="7" id="KW-0106">Calcium</keyword>
<dbReference type="GO" id="GO:0004571">
    <property type="term" value="F:mannosyl-oligosaccharide 1,2-alpha-mannosidase activity"/>
    <property type="evidence" value="ECO:0007669"/>
    <property type="project" value="InterPro"/>
</dbReference>
<reference evidence="12" key="1">
    <citation type="journal article" date="2011" name="Nat. Commun.">
        <title>Effector diversification within compartments of the Leptosphaeria maculans genome affected by Repeat-Induced Point mutations.</title>
        <authorList>
            <person name="Rouxel T."/>
            <person name="Grandaubert J."/>
            <person name="Hane J.K."/>
            <person name="Hoede C."/>
            <person name="van de Wouw A.P."/>
            <person name="Couloux A."/>
            <person name="Dominguez V."/>
            <person name="Anthouard V."/>
            <person name="Bally P."/>
            <person name="Bourras S."/>
            <person name="Cozijnsen A.J."/>
            <person name="Ciuffetti L.M."/>
            <person name="Degrave A."/>
            <person name="Dilmaghani A."/>
            <person name="Duret L."/>
            <person name="Fudal I."/>
            <person name="Goodwin S.B."/>
            <person name="Gout L."/>
            <person name="Glaser N."/>
            <person name="Linglin J."/>
            <person name="Kema G.H.J."/>
            <person name="Lapalu N."/>
            <person name="Lawrence C.B."/>
            <person name="May K."/>
            <person name="Meyer M."/>
            <person name="Ollivier B."/>
            <person name="Poulain J."/>
            <person name="Schoch C.L."/>
            <person name="Simon A."/>
            <person name="Spatafora J.W."/>
            <person name="Stachowiak A."/>
            <person name="Turgeon B.G."/>
            <person name="Tyler B.M."/>
            <person name="Vincent D."/>
            <person name="Weissenbach J."/>
            <person name="Amselem J."/>
            <person name="Quesneville H."/>
            <person name="Oliver R.P."/>
            <person name="Wincker P."/>
            <person name="Balesdent M.-H."/>
            <person name="Howlett B.J."/>
        </authorList>
    </citation>
    <scope>NUCLEOTIDE SEQUENCE [LARGE SCALE GENOMIC DNA]</scope>
    <source>
        <strain evidence="12">JN3 / isolate v23.1.3 / race Av1-4-5-6-7-8</strain>
    </source>
</reference>
<keyword evidence="9" id="KW-0326">Glycosidase</keyword>
<dbReference type="PRINTS" id="PR00747">
    <property type="entry name" value="GLYHDRLASE47"/>
</dbReference>
<feature type="region of interest" description="Disordered" evidence="10">
    <location>
        <begin position="37"/>
        <end position="60"/>
    </location>
</feature>
<keyword evidence="12" id="KW-1185">Reference proteome</keyword>
<dbReference type="GO" id="GO:0005509">
    <property type="term" value="F:calcium ion binding"/>
    <property type="evidence" value="ECO:0007669"/>
    <property type="project" value="InterPro"/>
</dbReference>
<evidence type="ECO:0000256" key="2">
    <source>
        <dbReference type="ARBA" id="ARBA00004922"/>
    </source>
</evidence>
<dbReference type="PANTHER" id="PTHR11742">
    <property type="entry name" value="MANNOSYL-OLIGOSACCHARIDE ALPHA-1,2-MANNOSIDASE-RELATED"/>
    <property type="match status" value="1"/>
</dbReference>
<feature type="region of interest" description="Disordered" evidence="10">
    <location>
        <begin position="741"/>
        <end position="767"/>
    </location>
</feature>
<evidence type="ECO:0000256" key="10">
    <source>
        <dbReference type="SAM" id="MobiDB-lite"/>
    </source>
</evidence>
<dbReference type="OMA" id="CIWSYDM"/>
<dbReference type="EMBL" id="FP929133">
    <property type="protein sequence ID" value="CBX98421.1"/>
    <property type="molecule type" value="Genomic_DNA"/>
</dbReference>
<dbReference type="Pfam" id="PF01532">
    <property type="entry name" value="Glyco_hydro_47"/>
    <property type="match status" value="1"/>
</dbReference>
<name>E5A476_LEPMJ</name>
<dbReference type="Gene3D" id="1.50.10.10">
    <property type="match status" value="3"/>
</dbReference>